<reference evidence="3" key="1">
    <citation type="submission" date="2020-05" db="EMBL/GenBank/DDBJ databases">
        <authorList>
            <person name="Chiriac C."/>
            <person name="Salcher M."/>
            <person name="Ghai R."/>
            <person name="Kavagutti S V."/>
        </authorList>
    </citation>
    <scope>NUCLEOTIDE SEQUENCE</scope>
</reference>
<dbReference type="PANTHER" id="PTHR43213:SF5">
    <property type="entry name" value="BIFUNCTIONAL DTTP_UTP PYROPHOSPHATASE_METHYLTRANSFERASE PROTEIN-RELATED"/>
    <property type="match status" value="1"/>
</dbReference>
<dbReference type="HAMAP" id="MF_00528">
    <property type="entry name" value="Maf"/>
    <property type="match status" value="1"/>
</dbReference>
<dbReference type="CDD" id="cd00555">
    <property type="entry name" value="Maf"/>
    <property type="match status" value="1"/>
</dbReference>
<gene>
    <name evidence="3" type="ORF">UFOPK2171_00581</name>
    <name evidence="4" type="ORF">UFOPK2237_00863</name>
</gene>
<sequence>MSRTVLLASASTSRYSLLVNAGITPLVQVSHVDEDAIAKKLSPINTADLCVALATAKGEAVVKEITVTENRNLLVIAADSMLEFDGQSFGKPGSPDVAIARWKAMRGKSGYLHTGHWVMDLVSGQVRSGVAGAEVEFADISDAEITAYVNTGEPLSVAGGFTHEGKSAAFITKMTGDSPAVGGISLALLREFAKDMSIEWTQLWDL</sequence>
<dbReference type="GO" id="GO:0047429">
    <property type="term" value="F:nucleoside triphosphate diphosphatase activity"/>
    <property type="evidence" value="ECO:0007669"/>
    <property type="project" value="InterPro"/>
</dbReference>
<dbReference type="EMBL" id="CAEZWD010000060">
    <property type="protein sequence ID" value="CAB4649569.1"/>
    <property type="molecule type" value="Genomic_DNA"/>
</dbReference>
<comment type="cofactor">
    <cofactor evidence="1">
        <name>a divalent metal cation</name>
        <dbReference type="ChEBI" id="CHEBI:60240"/>
    </cofactor>
</comment>
<evidence type="ECO:0000313" key="3">
    <source>
        <dbReference type="EMBL" id="CAB4649569.1"/>
    </source>
</evidence>
<dbReference type="EMBL" id="CAEZWI010000110">
    <property type="protein sequence ID" value="CAB4657425.1"/>
    <property type="molecule type" value="Genomic_DNA"/>
</dbReference>
<accession>A0A6J6KNR9</accession>
<protein>
    <submittedName>
        <fullName evidence="3">Unannotated protein</fullName>
    </submittedName>
</protein>
<dbReference type="InterPro" id="IPR003697">
    <property type="entry name" value="Maf-like"/>
</dbReference>
<evidence type="ECO:0000313" key="4">
    <source>
        <dbReference type="EMBL" id="CAB4657425.1"/>
    </source>
</evidence>
<dbReference type="InterPro" id="IPR029001">
    <property type="entry name" value="ITPase-like_fam"/>
</dbReference>
<keyword evidence="2" id="KW-0378">Hydrolase</keyword>
<organism evidence="3">
    <name type="scientific">freshwater metagenome</name>
    <dbReference type="NCBI Taxonomy" id="449393"/>
    <lineage>
        <taxon>unclassified sequences</taxon>
        <taxon>metagenomes</taxon>
        <taxon>ecological metagenomes</taxon>
    </lineage>
</organism>
<dbReference type="PIRSF" id="PIRSF006305">
    <property type="entry name" value="Maf"/>
    <property type="match status" value="1"/>
</dbReference>
<dbReference type="PANTHER" id="PTHR43213">
    <property type="entry name" value="BIFUNCTIONAL DTTP/UTP PYROPHOSPHATASE/METHYLTRANSFERASE PROTEIN-RELATED"/>
    <property type="match status" value="1"/>
</dbReference>
<proteinExistence type="inferred from homology"/>
<evidence type="ECO:0000256" key="2">
    <source>
        <dbReference type="ARBA" id="ARBA00022801"/>
    </source>
</evidence>
<dbReference type="AlphaFoldDB" id="A0A6J6KNR9"/>
<dbReference type="Gene3D" id="3.90.950.10">
    <property type="match status" value="1"/>
</dbReference>
<dbReference type="Pfam" id="PF02545">
    <property type="entry name" value="Maf"/>
    <property type="match status" value="1"/>
</dbReference>
<dbReference type="NCBIfam" id="TIGR00172">
    <property type="entry name" value="maf"/>
    <property type="match status" value="1"/>
</dbReference>
<evidence type="ECO:0000256" key="1">
    <source>
        <dbReference type="ARBA" id="ARBA00001968"/>
    </source>
</evidence>
<name>A0A6J6KNR9_9ZZZZ</name>
<dbReference type="SUPFAM" id="SSF52972">
    <property type="entry name" value="ITPase-like"/>
    <property type="match status" value="1"/>
</dbReference>